<dbReference type="AlphaFoldDB" id="A0AAW0PI96"/>
<name>A0AAW0PI96_9GOBI</name>
<comment type="caution">
    <text evidence="8">The sequence shown here is derived from an EMBL/GenBank/DDBJ whole genome shotgun (WGS) entry which is preliminary data.</text>
</comment>
<evidence type="ECO:0000313" key="9">
    <source>
        <dbReference type="Proteomes" id="UP001460270"/>
    </source>
</evidence>
<protein>
    <recommendedName>
        <fullName evidence="7">SUN domain-containing protein</fullName>
    </recommendedName>
</protein>
<feature type="region of interest" description="Disordered" evidence="6">
    <location>
        <begin position="580"/>
        <end position="600"/>
    </location>
</feature>
<dbReference type="GO" id="GO:0043495">
    <property type="term" value="F:protein-membrane adaptor activity"/>
    <property type="evidence" value="ECO:0007669"/>
    <property type="project" value="TreeGrafter"/>
</dbReference>
<gene>
    <name evidence="8" type="ORF">WMY93_005800</name>
</gene>
<feature type="compositionally biased region" description="Low complexity" evidence="6">
    <location>
        <begin position="82"/>
        <end position="141"/>
    </location>
</feature>
<feature type="compositionally biased region" description="Basic and acidic residues" evidence="6">
    <location>
        <begin position="526"/>
        <end position="550"/>
    </location>
</feature>
<dbReference type="InterPro" id="IPR012919">
    <property type="entry name" value="SUN_dom"/>
</dbReference>
<feature type="compositionally biased region" description="Basic and acidic residues" evidence="6">
    <location>
        <begin position="463"/>
        <end position="472"/>
    </location>
</feature>
<dbReference type="FunFam" id="2.60.120.260:FF:000009">
    <property type="entry name" value="SUN domain-containing protein 1 isoform X1"/>
    <property type="match status" value="1"/>
</dbReference>
<keyword evidence="4" id="KW-0472">Membrane</keyword>
<evidence type="ECO:0000256" key="2">
    <source>
        <dbReference type="ARBA" id="ARBA00022989"/>
    </source>
</evidence>
<dbReference type="Pfam" id="PF07738">
    <property type="entry name" value="Sad1_UNC"/>
    <property type="match status" value="1"/>
</dbReference>
<reference evidence="9" key="1">
    <citation type="submission" date="2024-04" db="EMBL/GenBank/DDBJ databases">
        <title>Salinicola lusitanus LLJ914,a marine bacterium isolated from the Okinawa Trough.</title>
        <authorList>
            <person name="Li J."/>
        </authorList>
    </citation>
    <scope>NUCLEOTIDE SEQUENCE [LARGE SCALE GENOMIC DNA]</scope>
</reference>
<keyword evidence="2" id="KW-1133">Transmembrane helix</keyword>
<dbReference type="Gene3D" id="2.60.120.260">
    <property type="entry name" value="Galactose-binding domain-like"/>
    <property type="match status" value="1"/>
</dbReference>
<feature type="domain" description="SUN" evidence="7">
    <location>
        <begin position="648"/>
        <end position="810"/>
    </location>
</feature>
<keyword evidence="1" id="KW-0812">Transmembrane</keyword>
<dbReference type="PANTHER" id="PTHR12911">
    <property type="entry name" value="SAD1/UNC-84-LIKE PROTEIN-RELATED"/>
    <property type="match status" value="1"/>
</dbReference>
<evidence type="ECO:0000256" key="5">
    <source>
        <dbReference type="ARBA" id="ARBA00037816"/>
    </source>
</evidence>
<sequence>MSRRSTRLLSGGYYHSDEESDSSSVTTISYRENPVKVFKKKSGGRKKRSEQDVSPVSSRGSADGTPKSPLSDWSTGSRPALRSPASVTASPSSPSSGFPRPGASRSRVTVQSGVDSSGYSSSEDPHKSSSSNSSSSSGAGSQAEVQVSSREWLCQSVSRLKEALSGAVTGAVTGVRSSRMVQLTRSTWPFTALSGQAQAGVRGEAKARVTADSWSSARMKKLCGPLLLLLLLLLLLASTECHVMLLGPGTAEEPGGPRSSLDYVDGAWWTSLFSGLLDVDGAWWTSLFSGLLDVDGLMLSQEPGAWWTSLFSGLLDFDGALWTSLFSLVDLALLWTVRCRWFDVVAGAWWISLFSGLLDVDGAWWTSLFSGLLDIDGFMSSQEPGAWWTSLFRTKPSLTVTARSHSGSLPATLDVASVSAAVESKLLLIQLHNTIRQTARSCPLRLPVKTEPRAVLYLDHGAHPENRPEVDTTLRSSTPAALQAARAGQYHDKNGITQRQQLQLLPRSLSLKQQMQMDLQALRQKNRELEERQSRENMEKEREKEKRLSEVDSSLQQLQEDSHSTAASLLLRLSAVEEQVSQMAQGTTPPEPPSASPGLSPELEQALQVWLKQRLQDQAPAAHTCGTCGTCGRPLADKMADFALESQGASVVSTRCSETYRTRSACVTLFGVPLWYPSESPRTVIQGPAVLLPGKCWAFHGVQGTLVIALSHPIRISHVTLDHLPRHSSPTGRIDSAPKDFQVYGMTHESEPGTLLGTFRYDEDGDSTQTFSLSGLTDAVYQVVELRVLSNWGHVQYTCVYRFRVHGQLAST</sequence>
<dbReference type="PROSITE" id="PS51469">
    <property type="entry name" value="SUN"/>
    <property type="match status" value="1"/>
</dbReference>
<dbReference type="Proteomes" id="UP001460270">
    <property type="component" value="Unassembled WGS sequence"/>
</dbReference>
<keyword evidence="3" id="KW-0175">Coiled coil</keyword>
<evidence type="ECO:0000313" key="8">
    <source>
        <dbReference type="EMBL" id="KAK7929405.1"/>
    </source>
</evidence>
<dbReference type="InterPro" id="IPR045119">
    <property type="entry name" value="SUN1-5"/>
</dbReference>
<comment type="subcellular location">
    <subcellularLocation>
        <location evidence="5">Nucleus inner membrane</location>
        <topology evidence="5">Single-pass type II membrane protein</topology>
    </subcellularLocation>
</comment>
<dbReference type="GO" id="GO:0005637">
    <property type="term" value="C:nuclear inner membrane"/>
    <property type="evidence" value="ECO:0007669"/>
    <property type="project" value="UniProtKB-SubCell"/>
</dbReference>
<evidence type="ECO:0000256" key="6">
    <source>
        <dbReference type="SAM" id="MobiDB-lite"/>
    </source>
</evidence>
<accession>A0AAW0PI96</accession>
<dbReference type="EMBL" id="JBBPFD010000004">
    <property type="protein sequence ID" value="KAK7929405.1"/>
    <property type="molecule type" value="Genomic_DNA"/>
</dbReference>
<dbReference type="PANTHER" id="PTHR12911:SF22">
    <property type="entry name" value="SUN DOMAIN-CONTAINING PROTEIN 2"/>
    <property type="match status" value="1"/>
</dbReference>
<keyword evidence="9" id="KW-1185">Reference proteome</keyword>
<proteinExistence type="predicted"/>
<evidence type="ECO:0000256" key="1">
    <source>
        <dbReference type="ARBA" id="ARBA00022692"/>
    </source>
</evidence>
<feature type="compositionally biased region" description="Basic residues" evidence="6">
    <location>
        <begin position="37"/>
        <end position="48"/>
    </location>
</feature>
<evidence type="ECO:0000256" key="4">
    <source>
        <dbReference type="ARBA" id="ARBA00023136"/>
    </source>
</evidence>
<organism evidence="8 9">
    <name type="scientific">Mugilogobius chulae</name>
    <name type="common">yellowstripe goby</name>
    <dbReference type="NCBI Taxonomy" id="88201"/>
    <lineage>
        <taxon>Eukaryota</taxon>
        <taxon>Metazoa</taxon>
        <taxon>Chordata</taxon>
        <taxon>Craniata</taxon>
        <taxon>Vertebrata</taxon>
        <taxon>Euteleostomi</taxon>
        <taxon>Actinopterygii</taxon>
        <taxon>Neopterygii</taxon>
        <taxon>Teleostei</taxon>
        <taxon>Neoteleostei</taxon>
        <taxon>Acanthomorphata</taxon>
        <taxon>Gobiaria</taxon>
        <taxon>Gobiiformes</taxon>
        <taxon>Gobioidei</taxon>
        <taxon>Gobiidae</taxon>
        <taxon>Gobionellinae</taxon>
        <taxon>Mugilogobius</taxon>
    </lineage>
</organism>
<evidence type="ECO:0000259" key="7">
    <source>
        <dbReference type="PROSITE" id="PS51469"/>
    </source>
</evidence>
<evidence type="ECO:0000256" key="3">
    <source>
        <dbReference type="ARBA" id="ARBA00023054"/>
    </source>
</evidence>
<dbReference type="GO" id="GO:0034993">
    <property type="term" value="C:meiotic nuclear membrane microtubule tethering complex"/>
    <property type="evidence" value="ECO:0007669"/>
    <property type="project" value="TreeGrafter"/>
</dbReference>
<feature type="region of interest" description="Disordered" evidence="6">
    <location>
        <begin position="1"/>
        <end position="142"/>
    </location>
</feature>
<feature type="region of interest" description="Disordered" evidence="6">
    <location>
        <begin position="526"/>
        <end position="562"/>
    </location>
</feature>
<feature type="region of interest" description="Disordered" evidence="6">
    <location>
        <begin position="463"/>
        <end position="494"/>
    </location>
</feature>